<dbReference type="VEuPathDB" id="FungiDB:MELLADRAFT_72533"/>
<accession>F4RV88</accession>
<gene>
    <name evidence="1" type="ORF">MELLADRAFT_72533</name>
</gene>
<dbReference type="AlphaFoldDB" id="F4RV88"/>
<dbReference type="HOGENOM" id="CLU_713979_0_0_1"/>
<organism evidence="2">
    <name type="scientific">Melampsora larici-populina (strain 98AG31 / pathotype 3-4-7)</name>
    <name type="common">Poplar leaf rust fungus</name>
    <dbReference type="NCBI Taxonomy" id="747676"/>
    <lineage>
        <taxon>Eukaryota</taxon>
        <taxon>Fungi</taxon>
        <taxon>Dikarya</taxon>
        <taxon>Basidiomycota</taxon>
        <taxon>Pucciniomycotina</taxon>
        <taxon>Pucciniomycetes</taxon>
        <taxon>Pucciniales</taxon>
        <taxon>Melampsoraceae</taxon>
        <taxon>Melampsora</taxon>
    </lineage>
</organism>
<sequence length="395" mass="45084">MFSIPQSTQRLTTNLLTNETIARSIINSKRFISSSISLHQARERIRPVQPDLPICRPCLGKENRYLPVSSLIGVNPSSVSIEEVHRYPIRIPRAAVDPKLLKSTALVKTTHQDTLNPEEVLKIREMGELKVKEIVEDWVRNELNVMGTIREKTIEKFMLLLLNPSTLAPLAMKLKLRTDGETKSKQASLHAPIRIVPAASLADIELSQLFYYFIGSLHLSLPNPSSNSISSPLLKNYLIGLLKTGLPHTSLSKLLIRSTELSGQSVIGIKKGHARAELRVASLSIWGERRCKKLKKLVPDQKNHRNALNLRKAELLKQRWKDEEEKMIHWRRRMLEVTAAHKADTEAERLSREDHAKEVTKWKLEKKKNKVVAIESTQSGFLSRFMDFWRKSKLT</sequence>
<dbReference type="GeneID" id="18932124"/>
<evidence type="ECO:0000313" key="1">
    <source>
        <dbReference type="EMBL" id="EGG03581.1"/>
    </source>
</evidence>
<dbReference type="InParanoid" id="F4RV88"/>
<protein>
    <submittedName>
        <fullName evidence="1">Uncharacterized protein</fullName>
    </submittedName>
</protein>
<proteinExistence type="predicted"/>
<reference evidence="2" key="1">
    <citation type="journal article" date="2011" name="Proc. Natl. Acad. Sci. U.S.A.">
        <title>Obligate biotrophy features unraveled by the genomic analysis of rust fungi.</title>
        <authorList>
            <person name="Duplessis S."/>
            <person name="Cuomo C.A."/>
            <person name="Lin Y.-C."/>
            <person name="Aerts A."/>
            <person name="Tisserant E."/>
            <person name="Veneault-Fourrey C."/>
            <person name="Joly D.L."/>
            <person name="Hacquard S."/>
            <person name="Amselem J."/>
            <person name="Cantarel B.L."/>
            <person name="Chiu R."/>
            <person name="Coutinho P.M."/>
            <person name="Feau N."/>
            <person name="Field M."/>
            <person name="Frey P."/>
            <person name="Gelhaye E."/>
            <person name="Goldberg J."/>
            <person name="Grabherr M.G."/>
            <person name="Kodira C.D."/>
            <person name="Kohler A."/>
            <person name="Kuees U."/>
            <person name="Lindquist E.A."/>
            <person name="Lucas S.M."/>
            <person name="Mago R."/>
            <person name="Mauceli E."/>
            <person name="Morin E."/>
            <person name="Murat C."/>
            <person name="Pangilinan J.L."/>
            <person name="Park R."/>
            <person name="Pearson M."/>
            <person name="Quesneville H."/>
            <person name="Rouhier N."/>
            <person name="Sakthikumar S."/>
            <person name="Salamov A.A."/>
            <person name="Schmutz J."/>
            <person name="Selles B."/>
            <person name="Shapiro H."/>
            <person name="Tanguay P."/>
            <person name="Tuskan G.A."/>
            <person name="Henrissat B."/>
            <person name="Van de Peer Y."/>
            <person name="Rouze P."/>
            <person name="Ellis J.G."/>
            <person name="Dodds P.N."/>
            <person name="Schein J.E."/>
            <person name="Zhong S."/>
            <person name="Hamelin R.C."/>
            <person name="Grigoriev I.V."/>
            <person name="Szabo L.J."/>
            <person name="Martin F."/>
        </authorList>
    </citation>
    <scope>NUCLEOTIDE SEQUENCE [LARGE SCALE GENOMIC DNA]</scope>
    <source>
        <strain evidence="2">98AG31 / pathotype 3-4-7</strain>
    </source>
</reference>
<dbReference type="EMBL" id="GL883123">
    <property type="protein sequence ID" value="EGG03581.1"/>
    <property type="molecule type" value="Genomic_DNA"/>
</dbReference>
<dbReference type="KEGG" id="mlr:MELLADRAFT_72533"/>
<keyword evidence="2" id="KW-1185">Reference proteome</keyword>
<dbReference type="OrthoDB" id="2502486at2759"/>
<dbReference type="RefSeq" id="XP_007413028.1">
    <property type="nucleotide sequence ID" value="XM_007412966.1"/>
</dbReference>
<name>F4RV88_MELLP</name>
<dbReference type="Proteomes" id="UP000001072">
    <property type="component" value="Unassembled WGS sequence"/>
</dbReference>
<evidence type="ECO:0000313" key="2">
    <source>
        <dbReference type="Proteomes" id="UP000001072"/>
    </source>
</evidence>